<dbReference type="InterPro" id="IPR045596">
    <property type="entry name" value="DUF6459"/>
</dbReference>
<sequence>MSGHSLHAVPRPLPPAVSLEEAVRQVRRRTQRTPGYVQDALAVDLGCATDEQYFGPQRTTRTDLPDPVEWAGHITQAVLEVMTGARPAPQVVRWTTPEVYAVLARRAARVARRRLEGRAATTRQRVVVHRVRVCEPADGVAEAAVVVRIGPRVRAVALRLDGQDGKWRVSALQVG</sequence>
<protein>
    <recommendedName>
        <fullName evidence="3">3-hydroxyacyl-CoA dehydrogenase</fullName>
    </recommendedName>
</protein>
<accession>A0A2N3YJY0</accession>
<evidence type="ECO:0008006" key="3">
    <source>
        <dbReference type="Google" id="ProtNLM"/>
    </source>
</evidence>
<keyword evidence="2" id="KW-1185">Reference proteome</keyword>
<organism evidence="1 2">
    <name type="scientific">Phycicoccus duodecadis</name>
    <dbReference type="NCBI Taxonomy" id="173053"/>
    <lineage>
        <taxon>Bacteria</taxon>
        <taxon>Bacillati</taxon>
        <taxon>Actinomycetota</taxon>
        <taxon>Actinomycetes</taxon>
        <taxon>Micrococcales</taxon>
        <taxon>Intrasporangiaceae</taxon>
        <taxon>Phycicoccus</taxon>
    </lineage>
</organism>
<evidence type="ECO:0000313" key="2">
    <source>
        <dbReference type="Proteomes" id="UP000233781"/>
    </source>
</evidence>
<gene>
    <name evidence="1" type="ORF">ATL31_1992</name>
</gene>
<name>A0A2N3YJY0_9MICO</name>
<reference evidence="1 2" key="1">
    <citation type="submission" date="2017-12" db="EMBL/GenBank/DDBJ databases">
        <title>Sequencing the genomes of 1000 Actinobacteria strains.</title>
        <authorList>
            <person name="Klenk H.-P."/>
        </authorList>
    </citation>
    <scope>NUCLEOTIDE SEQUENCE [LARGE SCALE GENOMIC DNA]</scope>
    <source>
        <strain evidence="1 2">DSM 12806</strain>
    </source>
</reference>
<evidence type="ECO:0000313" key="1">
    <source>
        <dbReference type="EMBL" id="PKW27156.1"/>
    </source>
</evidence>
<comment type="caution">
    <text evidence="1">The sequence shown here is derived from an EMBL/GenBank/DDBJ whole genome shotgun (WGS) entry which is preliminary data.</text>
</comment>
<dbReference type="Proteomes" id="UP000233781">
    <property type="component" value="Unassembled WGS sequence"/>
</dbReference>
<proteinExistence type="predicted"/>
<dbReference type="OrthoDB" id="3266345at2"/>
<dbReference type="AlphaFoldDB" id="A0A2N3YJY0"/>
<dbReference type="EMBL" id="PJNE01000001">
    <property type="protein sequence ID" value="PKW27156.1"/>
    <property type="molecule type" value="Genomic_DNA"/>
</dbReference>
<dbReference type="RefSeq" id="WP_101395622.1">
    <property type="nucleotide sequence ID" value="NZ_PJNE01000001.1"/>
</dbReference>
<dbReference type="Pfam" id="PF20060">
    <property type="entry name" value="DUF6459"/>
    <property type="match status" value="1"/>
</dbReference>